<feature type="domain" description="Ig-like" evidence="6">
    <location>
        <begin position="139"/>
        <end position="230"/>
    </location>
</feature>
<feature type="non-terminal residue" evidence="7">
    <location>
        <position position="1"/>
    </location>
</feature>
<dbReference type="GO" id="GO:0098609">
    <property type="term" value="P:cell-cell adhesion"/>
    <property type="evidence" value="ECO:0007669"/>
    <property type="project" value="TreeGrafter"/>
</dbReference>
<keyword evidence="5" id="KW-0393">Immunoglobulin domain</keyword>
<organism evidence="7">
    <name type="scientific">Arion vulgaris</name>
    <dbReference type="NCBI Taxonomy" id="1028688"/>
    <lineage>
        <taxon>Eukaryota</taxon>
        <taxon>Metazoa</taxon>
        <taxon>Spiralia</taxon>
        <taxon>Lophotrochozoa</taxon>
        <taxon>Mollusca</taxon>
        <taxon>Gastropoda</taxon>
        <taxon>Heterobranchia</taxon>
        <taxon>Euthyneura</taxon>
        <taxon>Panpulmonata</taxon>
        <taxon>Eupulmonata</taxon>
        <taxon>Stylommatophora</taxon>
        <taxon>Helicina</taxon>
        <taxon>Arionoidea</taxon>
        <taxon>Arionidae</taxon>
        <taxon>Arion</taxon>
    </lineage>
</organism>
<evidence type="ECO:0000256" key="3">
    <source>
        <dbReference type="ARBA" id="ARBA00023157"/>
    </source>
</evidence>
<dbReference type="CDD" id="cd00096">
    <property type="entry name" value="Ig"/>
    <property type="match status" value="2"/>
</dbReference>
<dbReference type="AlphaFoldDB" id="A0A0B7AQ07"/>
<dbReference type="SMART" id="SM00408">
    <property type="entry name" value="IGc2"/>
    <property type="match status" value="2"/>
</dbReference>
<dbReference type="InterPro" id="IPR003599">
    <property type="entry name" value="Ig_sub"/>
</dbReference>
<sequence>NIRGTGDSAVADVHVYEPPTIIRKPQAEFSVYLSDPHLLNLTCVARGYPQPRVTWYQEGDTQSLNQRSDLFTVVMTTSVTDVYSVKVESTLQFKGSGREKSGRMTSLLTRDMGNYSCQAESDKHSNTPVEHTKLLINFPPVLEATATRLAVSRLEKAEITCSAQAYPSPTFLWFYQGQQLTSGRSGVVVTQEPLGGIGRMKSRLVIVSVTNQSLGLYRCLASNLLGNISQ</sequence>
<keyword evidence="3" id="KW-1015">Disulfide bond</keyword>
<feature type="non-terminal residue" evidence="7">
    <location>
        <position position="230"/>
    </location>
</feature>
<keyword evidence="2" id="KW-0472">Membrane</keyword>
<dbReference type="SMART" id="SM00409">
    <property type="entry name" value="IG"/>
    <property type="match status" value="2"/>
</dbReference>
<accession>A0A0B7AQ07</accession>
<dbReference type="GO" id="GO:0050839">
    <property type="term" value="F:cell adhesion molecule binding"/>
    <property type="evidence" value="ECO:0007669"/>
    <property type="project" value="TreeGrafter"/>
</dbReference>
<dbReference type="Pfam" id="PF13927">
    <property type="entry name" value="Ig_3"/>
    <property type="match status" value="2"/>
</dbReference>
<dbReference type="PROSITE" id="PS50835">
    <property type="entry name" value="IG_LIKE"/>
    <property type="match status" value="2"/>
</dbReference>
<dbReference type="GO" id="GO:0005886">
    <property type="term" value="C:plasma membrane"/>
    <property type="evidence" value="ECO:0007669"/>
    <property type="project" value="TreeGrafter"/>
</dbReference>
<dbReference type="InterPro" id="IPR013783">
    <property type="entry name" value="Ig-like_fold"/>
</dbReference>
<name>A0A0B7AQ07_9EUPU</name>
<dbReference type="EMBL" id="HACG01035832">
    <property type="protein sequence ID" value="CEK82697.1"/>
    <property type="molecule type" value="Transcribed_RNA"/>
</dbReference>
<feature type="domain" description="Ig-like" evidence="6">
    <location>
        <begin position="19"/>
        <end position="136"/>
    </location>
</feature>
<dbReference type="InterPro" id="IPR007110">
    <property type="entry name" value="Ig-like_dom"/>
</dbReference>
<evidence type="ECO:0000256" key="4">
    <source>
        <dbReference type="ARBA" id="ARBA00023180"/>
    </source>
</evidence>
<proteinExistence type="predicted"/>
<dbReference type="GO" id="GO:0005911">
    <property type="term" value="C:cell-cell junction"/>
    <property type="evidence" value="ECO:0007669"/>
    <property type="project" value="TreeGrafter"/>
</dbReference>
<gene>
    <name evidence="7" type="primary">ORF133009</name>
</gene>
<evidence type="ECO:0000259" key="6">
    <source>
        <dbReference type="PROSITE" id="PS50835"/>
    </source>
</evidence>
<evidence type="ECO:0000256" key="5">
    <source>
        <dbReference type="ARBA" id="ARBA00023319"/>
    </source>
</evidence>
<evidence type="ECO:0000256" key="1">
    <source>
        <dbReference type="ARBA" id="ARBA00004479"/>
    </source>
</evidence>
<dbReference type="InterPro" id="IPR036179">
    <property type="entry name" value="Ig-like_dom_sf"/>
</dbReference>
<comment type="subcellular location">
    <subcellularLocation>
        <location evidence="1">Membrane</location>
        <topology evidence="1">Single-pass type I membrane protein</topology>
    </subcellularLocation>
</comment>
<protein>
    <recommendedName>
        <fullName evidence="6">Ig-like domain-containing protein</fullName>
    </recommendedName>
</protein>
<dbReference type="Gene3D" id="2.60.40.10">
    <property type="entry name" value="Immunoglobulins"/>
    <property type="match status" value="2"/>
</dbReference>
<dbReference type="InterPro" id="IPR003598">
    <property type="entry name" value="Ig_sub2"/>
</dbReference>
<dbReference type="SUPFAM" id="SSF48726">
    <property type="entry name" value="Immunoglobulin"/>
    <property type="match status" value="2"/>
</dbReference>
<dbReference type="PANTHER" id="PTHR11640:SF158">
    <property type="entry name" value="V-SET AND IMMUNOGLOBULIN DOMAIN-CONTAINING PROTEIN 10-LIKE 2"/>
    <property type="match status" value="1"/>
</dbReference>
<dbReference type="PANTHER" id="PTHR11640">
    <property type="entry name" value="NEPHRIN"/>
    <property type="match status" value="1"/>
</dbReference>
<evidence type="ECO:0000313" key="7">
    <source>
        <dbReference type="EMBL" id="CEK82697.1"/>
    </source>
</evidence>
<reference evidence="7" key="1">
    <citation type="submission" date="2014-12" db="EMBL/GenBank/DDBJ databases">
        <title>Insight into the proteome of Arion vulgaris.</title>
        <authorList>
            <person name="Aradska J."/>
            <person name="Bulat T."/>
            <person name="Smidak R."/>
            <person name="Sarate P."/>
            <person name="Gangsoo J."/>
            <person name="Sialana F."/>
            <person name="Bilban M."/>
            <person name="Lubec G."/>
        </authorList>
    </citation>
    <scope>NUCLEOTIDE SEQUENCE</scope>
    <source>
        <tissue evidence="7">Skin</tissue>
    </source>
</reference>
<evidence type="ECO:0000256" key="2">
    <source>
        <dbReference type="ARBA" id="ARBA00023136"/>
    </source>
</evidence>
<dbReference type="InterPro" id="IPR051275">
    <property type="entry name" value="Cell_adhesion_signaling"/>
</dbReference>
<keyword evidence="4" id="KW-0325">Glycoprotein</keyword>